<dbReference type="Pfam" id="PF00071">
    <property type="entry name" value="Ras"/>
    <property type="match status" value="1"/>
</dbReference>
<gene>
    <name evidence="2" type="ORF">HID58_035781</name>
</gene>
<reference evidence="2 3" key="1">
    <citation type="submission" date="2021-05" db="EMBL/GenBank/DDBJ databases">
        <title>Genome Assembly of Synthetic Allotetraploid Brassica napus Reveals Homoeologous Exchanges between Subgenomes.</title>
        <authorList>
            <person name="Davis J.T."/>
        </authorList>
    </citation>
    <scope>NUCLEOTIDE SEQUENCE [LARGE SCALE GENOMIC DNA]</scope>
    <source>
        <strain evidence="3">cv. Da-Ae</strain>
        <tissue evidence="2">Seedling</tissue>
    </source>
</reference>
<evidence type="ECO:0000313" key="3">
    <source>
        <dbReference type="Proteomes" id="UP000824890"/>
    </source>
</evidence>
<proteinExistence type="inferred from homology"/>
<dbReference type="Proteomes" id="UP000824890">
    <property type="component" value="Unassembled WGS sequence"/>
</dbReference>
<dbReference type="SUPFAM" id="SSF52540">
    <property type="entry name" value="P-loop containing nucleoside triphosphate hydrolases"/>
    <property type="match status" value="1"/>
</dbReference>
<name>A0ABQ8C7Q0_BRANA</name>
<dbReference type="EMBL" id="JAGKQM010000009">
    <property type="protein sequence ID" value="KAH0912460.1"/>
    <property type="molecule type" value="Genomic_DNA"/>
</dbReference>
<dbReference type="PRINTS" id="PR00449">
    <property type="entry name" value="RASTRNSFRMNG"/>
</dbReference>
<sequence>MSENERGENFIVGKSNLLTRYARNKFNTNSKAIIGVEFQTQSMLISGKKVKTQIWETVGQERFRAVTPAYYRRAVGAFIVYGITRISTFENVGGSMSSTSEWGGGSFAVSSPWRLGYGASLDSTQGGCRGLFSGGASQWLPCFRVLAGVSLSTARGGSLAGKGTWSRLWLWRRLVEDLPLPLDFFSSRHCLGGWKMIRFSGSQRRNVRLSLGFYGHEETFTSPVAALLSVAIPVAILIVRLLSFSSIVGPGVFLSMVRL</sequence>
<evidence type="ECO:0000256" key="1">
    <source>
        <dbReference type="ARBA" id="ARBA00006270"/>
    </source>
</evidence>
<dbReference type="InterPro" id="IPR027417">
    <property type="entry name" value="P-loop_NTPase"/>
</dbReference>
<keyword evidence="3" id="KW-1185">Reference proteome</keyword>
<dbReference type="NCBIfam" id="TIGR00231">
    <property type="entry name" value="small_GTP"/>
    <property type="match status" value="1"/>
</dbReference>
<dbReference type="Gene3D" id="3.40.50.300">
    <property type="entry name" value="P-loop containing nucleotide triphosphate hydrolases"/>
    <property type="match status" value="1"/>
</dbReference>
<dbReference type="InterPro" id="IPR001806">
    <property type="entry name" value="Small_GTPase"/>
</dbReference>
<dbReference type="InterPro" id="IPR050209">
    <property type="entry name" value="Rab_GTPases_membrane_traffic"/>
</dbReference>
<comment type="caution">
    <text evidence="2">The sequence shown here is derived from an EMBL/GenBank/DDBJ whole genome shotgun (WGS) entry which is preliminary data.</text>
</comment>
<dbReference type="SMART" id="SM00175">
    <property type="entry name" value="RAB"/>
    <property type="match status" value="1"/>
</dbReference>
<dbReference type="PANTHER" id="PTHR47979">
    <property type="entry name" value="DRAB11-RELATED"/>
    <property type="match status" value="1"/>
</dbReference>
<dbReference type="PROSITE" id="PS51419">
    <property type="entry name" value="RAB"/>
    <property type="match status" value="1"/>
</dbReference>
<protein>
    <submittedName>
        <fullName evidence="2">Uncharacterized protein</fullName>
    </submittedName>
</protein>
<accession>A0ABQ8C7Q0</accession>
<evidence type="ECO:0000313" key="2">
    <source>
        <dbReference type="EMBL" id="KAH0912460.1"/>
    </source>
</evidence>
<comment type="similarity">
    <text evidence="1">Belongs to the small GTPase superfamily. Rab family.</text>
</comment>
<organism evidence="2 3">
    <name type="scientific">Brassica napus</name>
    <name type="common">Rape</name>
    <dbReference type="NCBI Taxonomy" id="3708"/>
    <lineage>
        <taxon>Eukaryota</taxon>
        <taxon>Viridiplantae</taxon>
        <taxon>Streptophyta</taxon>
        <taxon>Embryophyta</taxon>
        <taxon>Tracheophyta</taxon>
        <taxon>Spermatophyta</taxon>
        <taxon>Magnoliopsida</taxon>
        <taxon>eudicotyledons</taxon>
        <taxon>Gunneridae</taxon>
        <taxon>Pentapetalae</taxon>
        <taxon>rosids</taxon>
        <taxon>malvids</taxon>
        <taxon>Brassicales</taxon>
        <taxon>Brassicaceae</taxon>
        <taxon>Brassiceae</taxon>
        <taxon>Brassica</taxon>
    </lineage>
</organism>
<dbReference type="InterPro" id="IPR005225">
    <property type="entry name" value="Small_GTP-bd"/>
</dbReference>